<organism evidence="7 8">
    <name type="scientific">Alicyclobacillus ferrooxydans</name>
    <dbReference type="NCBI Taxonomy" id="471514"/>
    <lineage>
        <taxon>Bacteria</taxon>
        <taxon>Bacillati</taxon>
        <taxon>Bacillota</taxon>
        <taxon>Bacilli</taxon>
        <taxon>Bacillales</taxon>
        <taxon>Alicyclobacillaceae</taxon>
        <taxon>Alicyclobacillus</taxon>
    </lineage>
</organism>
<dbReference type="SUPFAM" id="SSF55811">
    <property type="entry name" value="Nudix"/>
    <property type="match status" value="1"/>
</dbReference>
<keyword evidence="8" id="KW-1185">Reference proteome</keyword>
<dbReference type="PATRIC" id="fig|471514.4.peg.1140"/>
<evidence type="ECO:0000256" key="5">
    <source>
        <dbReference type="ARBA" id="ARBA00022842"/>
    </source>
</evidence>
<sequence length="165" mass="19015">MLKFTICFIRQRDSILMLNRTSPEWMGAWNGVGGKIEGTETPLECVLREVQEETGLQLRGYDVQYKGTATWYNVEGGSVGGMYIFRAQLSDTVVYSTPVKTDEGILDWKDLSWLVHPKNRGVADLKYYLHTVIEEEQQHDYRFTYDDDGNLIHFEKALLEKSPVI</sequence>
<dbReference type="OrthoDB" id="9804563at2"/>
<evidence type="ECO:0000256" key="1">
    <source>
        <dbReference type="ARBA" id="ARBA00001946"/>
    </source>
</evidence>
<evidence type="ECO:0000313" key="7">
    <source>
        <dbReference type="EMBL" id="KPV42582.1"/>
    </source>
</evidence>
<dbReference type="EMBL" id="LJCO01000072">
    <property type="protein sequence ID" value="KPV42582.1"/>
    <property type="molecule type" value="Genomic_DNA"/>
</dbReference>
<keyword evidence="5" id="KW-0460">Magnesium</keyword>
<comment type="caution">
    <text evidence="7">The sequence shown here is derived from an EMBL/GenBank/DDBJ whole genome shotgun (WGS) entry which is preliminary data.</text>
</comment>
<proteinExistence type="inferred from homology"/>
<dbReference type="PROSITE" id="PS51462">
    <property type="entry name" value="NUDIX"/>
    <property type="match status" value="1"/>
</dbReference>
<dbReference type="GO" id="GO:0016818">
    <property type="term" value="F:hydrolase activity, acting on acid anhydrides, in phosphorus-containing anhydrides"/>
    <property type="evidence" value="ECO:0007669"/>
    <property type="project" value="TreeGrafter"/>
</dbReference>
<feature type="domain" description="Nudix hydrolase" evidence="6">
    <location>
        <begin position="1"/>
        <end position="128"/>
    </location>
</feature>
<evidence type="ECO:0000256" key="3">
    <source>
        <dbReference type="ARBA" id="ARBA00022723"/>
    </source>
</evidence>
<dbReference type="PROSITE" id="PS00893">
    <property type="entry name" value="NUDIX_BOX"/>
    <property type="match status" value="1"/>
</dbReference>
<dbReference type="Pfam" id="PF00293">
    <property type="entry name" value="NUDIX"/>
    <property type="match status" value="1"/>
</dbReference>
<dbReference type="PANTHER" id="PTHR43758:SF2">
    <property type="entry name" value="OXIDIZED PURINE NUCLEOSIDE TRIPHOSPHATE HYDROLASE"/>
    <property type="match status" value="1"/>
</dbReference>
<dbReference type="Proteomes" id="UP000050482">
    <property type="component" value="Unassembled WGS sequence"/>
</dbReference>
<dbReference type="CDD" id="cd18886">
    <property type="entry name" value="NUDIX_MutT_Nudt1"/>
    <property type="match status" value="1"/>
</dbReference>
<protein>
    <submittedName>
        <fullName evidence="7">DNA mismatch repair protein MutT</fullName>
    </submittedName>
</protein>
<dbReference type="AlphaFoldDB" id="A0A0P9GPK3"/>
<dbReference type="PANTHER" id="PTHR43758">
    <property type="entry name" value="7,8-DIHYDRO-8-OXOGUANINE TRIPHOSPHATASE"/>
    <property type="match status" value="1"/>
</dbReference>
<dbReference type="GO" id="GO:0046872">
    <property type="term" value="F:metal ion binding"/>
    <property type="evidence" value="ECO:0007669"/>
    <property type="project" value="UniProtKB-KW"/>
</dbReference>
<comment type="cofactor">
    <cofactor evidence="1">
        <name>Mg(2+)</name>
        <dbReference type="ChEBI" id="CHEBI:18420"/>
    </cofactor>
</comment>
<dbReference type="GO" id="GO:0005737">
    <property type="term" value="C:cytoplasm"/>
    <property type="evidence" value="ECO:0007669"/>
    <property type="project" value="TreeGrafter"/>
</dbReference>
<dbReference type="STRING" id="471514.AN477_16440"/>
<dbReference type="InterPro" id="IPR015797">
    <property type="entry name" value="NUDIX_hydrolase-like_dom_sf"/>
</dbReference>
<evidence type="ECO:0000256" key="2">
    <source>
        <dbReference type="ARBA" id="ARBA00005582"/>
    </source>
</evidence>
<accession>A0A0P9GPK3</accession>
<evidence type="ECO:0000256" key="4">
    <source>
        <dbReference type="ARBA" id="ARBA00022801"/>
    </source>
</evidence>
<keyword evidence="3" id="KW-0479">Metal-binding</keyword>
<evidence type="ECO:0000259" key="6">
    <source>
        <dbReference type="PROSITE" id="PS51462"/>
    </source>
</evidence>
<reference evidence="7 8" key="1">
    <citation type="submission" date="2015-09" db="EMBL/GenBank/DDBJ databases">
        <title>Draft genome sequence of Alicyclobacillus ferrooxydans DSM 22381.</title>
        <authorList>
            <person name="Hemp J."/>
        </authorList>
    </citation>
    <scope>NUCLEOTIDE SEQUENCE [LARGE SCALE GENOMIC DNA]</scope>
    <source>
        <strain evidence="7 8">TC-34</strain>
    </source>
</reference>
<comment type="similarity">
    <text evidence="2">Belongs to the Nudix hydrolase family.</text>
</comment>
<name>A0A0P9GPK3_9BACL</name>
<dbReference type="Gene3D" id="3.90.79.10">
    <property type="entry name" value="Nucleoside Triphosphate Pyrophosphohydrolase"/>
    <property type="match status" value="1"/>
</dbReference>
<dbReference type="RefSeq" id="WP_054970264.1">
    <property type="nucleotide sequence ID" value="NZ_LJCO01000072.1"/>
</dbReference>
<gene>
    <name evidence="7" type="ORF">AN477_16440</name>
</gene>
<evidence type="ECO:0000313" key="8">
    <source>
        <dbReference type="Proteomes" id="UP000050482"/>
    </source>
</evidence>
<dbReference type="InterPro" id="IPR020084">
    <property type="entry name" value="NUDIX_hydrolase_CS"/>
</dbReference>
<dbReference type="InterPro" id="IPR000086">
    <property type="entry name" value="NUDIX_hydrolase_dom"/>
</dbReference>
<keyword evidence="4" id="KW-0378">Hydrolase</keyword>